<dbReference type="EMBL" id="CP089291">
    <property type="protein sequence ID" value="UOF88935.1"/>
    <property type="molecule type" value="Genomic_DNA"/>
</dbReference>
<protein>
    <recommendedName>
        <fullName evidence="4">DUF2157 domain-containing protein</fullName>
    </recommendedName>
</protein>
<evidence type="ECO:0008006" key="4">
    <source>
        <dbReference type="Google" id="ProtNLM"/>
    </source>
</evidence>
<keyword evidence="3" id="KW-1185">Reference proteome</keyword>
<reference evidence="2" key="1">
    <citation type="submission" date="2021-12" db="EMBL/GenBank/DDBJ databases">
        <title>Alicyclobacillaceae gen. nov., sp. nov., isolated from chalcocite enrichment system.</title>
        <authorList>
            <person name="Jiang Z."/>
        </authorList>
    </citation>
    <scope>NUCLEOTIDE SEQUENCE</scope>
    <source>
        <strain evidence="2">MYW30-H2</strain>
    </source>
</reference>
<feature type="transmembrane region" description="Helical" evidence="1">
    <location>
        <begin position="94"/>
        <end position="111"/>
    </location>
</feature>
<accession>A0ABY4CM68</accession>
<gene>
    <name evidence="2" type="ORF">LSG31_13445</name>
</gene>
<keyword evidence="1" id="KW-0472">Membrane</keyword>
<dbReference type="Proteomes" id="UP000830167">
    <property type="component" value="Chromosome"/>
</dbReference>
<organism evidence="2 3">
    <name type="scientific">Fodinisporobacter ferrooxydans</name>
    <dbReference type="NCBI Taxonomy" id="2901836"/>
    <lineage>
        <taxon>Bacteria</taxon>
        <taxon>Bacillati</taxon>
        <taxon>Bacillota</taxon>
        <taxon>Bacilli</taxon>
        <taxon>Bacillales</taxon>
        <taxon>Alicyclobacillaceae</taxon>
        <taxon>Fodinisporobacter</taxon>
    </lineage>
</organism>
<name>A0ABY4CM68_9BACL</name>
<feature type="transmembrane region" description="Helical" evidence="1">
    <location>
        <begin position="200"/>
        <end position="219"/>
    </location>
</feature>
<evidence type="ECO:0000313" key="2">
    <source>
        <dbReference type="EMBL" id="UOF88935.1"/>
    </source>
</evidence>
<feature type="transmembrane region" description="Helical" evidence="1">
    <location>
        <begin position="170"/>
        <end position="188"/>
    </location>
</feature>
<feature type="transmembrane region" description="Helical" evidence="1">
    <location>
        <begin position="118"/>
        <end position="135"/>
    </location>
</feature>
<dbReference type="RefSeq" id="WP_347435616.1">
    <property type="nucleotide sequence ID" value="NZ_CP089291.1"/>
</dbReference>
<evidence type="ECO:0000313" key="3">
    <source>
        <dbReference type="Proteomes" id="UP000830167"/>
    </source>
</evidence>
<feature type="transmembrane region" description="Helical" evidence="1">
    <location>
        <begin position="226"/>
        <end position="246"/>
    </location>
</feature>
<keyword evidence="1" id="KW-0812">Transmembrane</keyword>
<feature type="transmembrane region" description="Helical" evidence="1">
    <location>
        <begin position="66"/>
        <end position="88"/>
    </location>
</feature>
<feature type="transmembrane region" description="Helical" evidence="1">
    <location>
        <begin position="141"/>
        <end position="163"/>
    </location>
</feature>
<evidence type="ECO:0000256" key="1">
    <source>
        <dbReference type="SAM" id="Phobius"/>
    </source>
</evidence>
<keyword evidence="1" id="KW-1133">Transmembrane helix</keyword>
<sequence>MQPHERKIIMREIEKWRESRLLPKEYCDFLLNLYLEGEQTAAQVSVSSHGMVRQHTKPSTAFRKTIWYAVFALVLTGPMIGIILFQNFSFETKLIIMGVMIGILTILTVVLQKPLLRMFSLVAMALLFVAEAYLTDRMFSWPLHSMNGTLIFLIAFCFWVIIGTAGRSKWISGLGLLMCVLFVDWLLLQRNVFTVSYFQQHLFAVGFAMLLSVCASAMIRHQVKTSVVWIFAAVFALFLPDINQWFGGQPLSFASEGLLFLKVLLLTSMGIVWRGHLYRWWNL</sequence>
<feature type="transmembrane region" description="Helical" evidence="1">
    <location>
        <begin position="258"/>
        <end position="277"/>
    </location>
</feature>
<proteinExistence type="predicted"/>